<gene>
    <name evidence="2" type="ORF">RI845_11260</name>
</gene>
<dbReference type="RefSeq" id="WP_348386266.1">
    <property type="nucleotide sequence ID" value="NZ_CP134146.1"/>
</dbReference>
<organism evidence="2 3">
    <name type="scientific">Thalassotalea nanhaiensis</name>
    <dbReference type="NCBI Taxonomy" id="3065648"/>
    <lineage>
        <taxon>Bacteria</taxon>
        <taxon>Pseudomonadati</taxon>
        <taxon>Pseudomonadota</taxon>
        <taxon>Gammaproteobacteria</taxon>
        <taxon>Alteromonadales</taxon>
        <taxon>Colwelliaceae</taxon>
        <taxon>Thalassotalea</taxon>
    </lineage>
</organism>
<evidence type="ECO:0008006" key="4">
    <source>
        <dbReference type="Google" id="ProtNLM"/>
    </source>
</evidence>
<evidence type="ECO:0000313" key="3">
    <source>
        <dbReference type="Proteomes" id="UP001248581"/>
    </source>
</evidence>
<dbReference type="EMBL" id="CP134146">
    <property type="protein sequence ID" value="WNC67102.1"/>
    <property type="molecule type" value="Genomic_DNA"/>
</dbReference>
<feature type="transmembrane region" description="Helical" evidence="1">
    <location>
        <begin position="133"/>
        <end position="155"/>
    </location>
</feature>
<proteinExistence type="predicted"/>
<feature type="transmembrane region" description="Helical" evidence="1">
    <location>
        <begin position="88"/>
        <end position="113"/>
    </location>
</feature>
<keyword evidence="1" id="KW-1133">Transmembrane helix</keyword>
<dbReference type="Proteomes" id="UP001248581">
    <property type="component" value="Chromosome"/>
</dbReference>
<evidence type="ECO:0000256" key="1">
    <source>
        <dbReference type="SAM" id="Phobius"/>
    </source>
</evidence>
<accession>A0ABY9TE83</accession>
<keyword evidence="1" id="KW-0472">Membrane</keyword>
<reference evidence="3" key="1">
    <citation type="submission" date="2023-09" db="EMBL/GenBank/DDBJ databases">
        <authorList>
            <person name="Li S."/>
            <person name="Li X."/>
            <person name="Zhang C."/>
            <person name="Zhao Z."/>
        </authorList>
    </citation>
    <scope>NUCLEOTIDE SEQUENCE [LARGE SCALE GENOMIC DNA]</scope>
    <source>
        <strain evidence="3">SQ345</strain>
    </source>
</reference>
<keyword evidence="3" id="KW-1185">Reference proteome</keyword>
<keyword evidence="1" id="KW-0812">Transmembrane</keyword>
<protein>
    <recommendedName>
        <fullName evidence="4">DUF4386 domain-containing protein</fullName>
    </recommendedName>
</protein>
<sequence length="232" mass="25652">MKDQYFKLCALCGPMFCIMFMVGFIGFAGFMPPLPPSATAVEIANIYIVDNASIKTGLIIMMIGLSFSIPFVSAIVTRMKQMRNSSSTLVTTFIIVSAAVAGLLFILICAWAVASYRIDRSPEIIQAFNDFAFILLIWPVSLIPVSYISLGLAVLSDDKNTPIFPRWFAFLNFWFAVLAYGGCLLIFFVDGPFAWDGLIAFWIPAVAFFGWYIVTSVVLLQSNDPAELVSQL</sequence>
<feature type="transmembrane region" description="Helical" evidence="1">
    <location>
        <begin position="167"/>
        <end position="189"/>
    </location>
</feature>
<feature type="transmembrane region" description="Helical" evidence="1">
    <location>
        <begin position="201"/>
        <end position="220"/>
    </location>
</feature>
<feature type="transmembrane region" description="Helical" evidence="1">
    <location>
        <begin position="12"/>
        <end position="32"/>
    </location>
</feature>
<name>A0ABY9TE83_9GAMM</name>
<evidence type="ECO:0000313" key="2">
    <source>
        <dbReference type="EMBL" id="WNC67102.1"/>
    </source>
</evidence>
<feature type="transmembrane region" description="Helical" evidence="1">
    <location>
        <begin position="52"/>
        <end position="76"/>
    </location>
</feature>